<keyword evidence="3 4" id="KW-0472">Membrane</keyword>
<evidence type="ECO:0008006" key="7">
    <source>
        <dbReference type="Google" id="ProtNLM"/>
    </source>
</evidence>
<feature type="transmembrane region" description="Helical" evidence="4">
    <location>
        <begin position="171"/>
        <end position="193"/>
    </location>
</feature>
<evidence type="ECO:0000256" key="1">
    <source>
        <dbReference type="ARBA" id="ARBA00022692"/>
    </source>
</evidence>
<feature type="transmembrane region" description="Helical" evidence="4">
    <location>
        <begin position="139"/>
        <end position="159"/>
    </location>
</feature>
<evidence type="ECO:0000256" key="3">
    <source>
        <dbReference type="ARBA" id="ARBA00023136"/>
    </source>
</evidence>
<feature type="transmembrane region" description="Helical" evidence="4">
    <location>
        <begin position="214"/>
        <end position="239"/>
    </location>
</feature>
<feature type="transmembrane region" description="Helical" evidence="4">
    <location>
        <begin position="276"/>
        <end position="293"/>
    </location>
</feature>
<dbReference type="InterPro" id="IPR036259">
    <property type="entry name" value="MFS_trans_sf"/>
</dbReference>
<evidence type="ECO:0000256" key="2">
    <source>
        <dbReference type="ARBA" id="ARBA00022989"/>
    </source>
</evidence>
<dbReference type="EMBL" id="RCCI01000005">
    <property type="protein sequence ID" value="RLJ65002.1"/>
    <property type="molecule type" value="Genomic_DNA"/>
</dbReference>
<dbReference type="Gene3D" id="1.20.1250.20">
    <property type="entry name" value="MFS general substrate transporter like domains"/>
    <property type="match status" value="1"/>
</dbReference>
<feature type="transmembrane region" description="Helical" evidence="4">
    <location>
        <begin position="79"/>
        <end position="98"/>
    </location>
</feature>
<feature type="transmembrane region" description="Helical" evidence="4">
    <location>
        <begin position="44"/>
        <end position="67"/>
    </location>
</feature>
<organism evidence="5 6">
    <name type="scientific">Sulfurisoma sediminicola</name>
    <dbReference type="NCBI Taxonomy" id="1381557"/>
    <lineage>
        <taxon>Bacteria</taxon>
        <taxon>Pseudomonadati</taxon>
        <taxon>Pseudomonadota</taxon>
        <taxon>Betaproteobacteria</taxon>
        <taxon>Nitrosomonadales</taxon>
        <taxon>Sterolibacteriaceae</taxon>
        <taxon>Sulfurisoma</taxon>
    </lineage>
</organism>
<dbReference type="GO" id="GO:0022857">
    <property type="term" value="F:transmembrane transporter activity"/>
    <property type="evidence" value="ECO:0007669"/>
    <property type="project" value="InterPro"/>
</dbReference>
<dbReference type="SUPFAM" id="SSF103473">
    <property type="entry name" value="MFS general substrate transporter"/>
    <property type="match status" value="1"/>
</dbReference>
<dbReference type="AlphaFoldDB" id="A0A497XDC4"/>
<dbReference type="Proteomes" id="UP000268908">
    <property type="component" value="Unassembled WGS sequence"/>
</dbReference>
<evidence type="ECO:0000313" key="6">
    <source>
        <dbReference type="Proteomes" id="UP000268908"/>
    </source>
</evidence>
<feature type="transmembrane region" description="Helical" evidence="4">
    <location>
        <begin position="365"/>
        <end position="386"/>
    </location>
</feature>
<evidence type="ECO:0000313" key="5">
    <source>
        <dbReference type="EMBL" id="RLJ65002.1"/>
    </source>
</evidence>
<keyword evidence="1 4" id="KW-0812">Transmembrane</keyword>
<keyword evidence="2 4" id="KW-1133">Transmembrane helix</keyword>
<sequence>MPQPAARLAPAALALFALQFLLVCGWTIYVAFLPQLAARAGIATSWIAAILILDQVLFALGDFSAGVAADAAARNVARFGRWLAAVGLGSCAAFLLLPQATSPLLFLALIILWTLCSSALRAPVMALVGRHAPVPSLPLLASMSLFGLGVAGALAPYLGARLRGVDPAVPFVLSSLALAAATLVLLKADVLFGKPGPAGASESGAAQPSTRARAGLLLALLLAAAAFQVHFFVVSAPAYVRFAGKEALEQLMPVFWIGFNLSILPVGFACRRLGEIRVMLAGAVLAAAGGWFAGQAPSLALLIGSQLLAGAGWAFILLAALTAAVELGRTGFEGRMSGLFFGLLAVATLARIAAVAAQLPKAPAIAPLLADLPWLLWGASALVLLATRMPTRARA</sequence>
<feature type="transmembrane region" description="Helical" evidence="4">
    <location>
        <begin position="104"/>
        <end position="127"/>
    </location>
</feature>
<name>A0A497XDC4_9PROT</name>
<reference evidence="5 6" key="1">
    <citation type="submission" date="2018-10" db="EMBL/GenBank/DDBJ databases">
        <title>Genomic Encyclopedia of Type Strains, Phase IV (KMG-IV): sequencing the most valuable type-strain genomes for metagenomic binning, comparative biology and taxonomic classification.</title>
        <authorList>
            <person name="Goeker M."/>
        </authorList>
    </citation>
    <scope>NUCLEOTIDE SEQUENCE [LARGE SCALE GENOMIC DNA]</scope>
    <source>
        <strain evidence="5 6">DSM 26916</strain>
    </source>
</reference>
<dbReference type="OrthoDB" id="9155404at2"/>
<comment type="caution">
    <text evidence="5">The sequence shown here is derived from an EMBL/GenBank/DDBJ whole genome shotgun (WGS) entry which is preliminary data.</text>
</comment>
<keyword evidence="6" id="KW-1185">Reference proteome</keyword>
<dbReference type="InterPro" id="IPR011701">
    <property type="entry name" value="MFS"/>
</dbReference>
<feature type="transmembrane region" description="Helical" evidence="4">
    <location>
        <begin position="12"/>
        <end position="32"/>
    </location>
</feature>
<dbReference type="RefSeq" id="WP_121241488.1">
    <property type="nucleotide sequence ID" value="NZ_BHVV01000006.1"/>
</dbReference>
<feature type="transmembrane region" description="Helical" evidence="4">
    <location>
        <begin position="337"/>
        <end position="359"/>
    </location>
</feature>
<proteinExistence type="predicted"/>
<feature type="transmembrane region" description="Helical" evidence="4">
    <location>
        <begin position="299"/>
        <end position="325"/>
    </location>
</feature>
<dbReference type="Pfam" id="PF07690">
    <property type="entry name" value="MFS_1"/>
    <property type="match status" value="1"/>
</dbReference>
<feature type="transmembrane region" description="Helical" evidence="4">
    <location>
        <begin position="251"/>
        <end position="269"/>
    </location>
</feature>
<accession>A0A497XDC4</accession>
<protein>
    <recommendedName>
        <fullName evidence="7">MFS transporter</fullName>
    </recommendedName>
</protein>
<evidence type="ECO:0000256" key="4">
    <source>
        <dbReference type="SAM" id="Phobius"/>
    </source>
</evidence>
<gene>
    <name evidence="5" type="ORF">DFR35_1658</name>
</gene>